<dbReference type="InterPro" id="IPR027417">
    <property type="entry name" value="P-loop_NTPase"/>
</dbReference>
<keyword evidence="4" id="KW-0547">Nucleotide-binding</keyword>
<dbReference type="GO" id="GO:0003924">
    <property type="term" value="F:GTPase activity"/>
    <property type="evidence" value="ECO:0007669"/>
    <property type="project" value="InterPro"/>
</dbReference>
<evidence type="ECO:0000256" key="1">
    <source>
        <dbReference type="ARBA" id="ARBA00004496"/>
    </source>
</evidence>
<dbReference type="PROSITE" id="PS51421">
    <property type="entry name" value="RAS"/>
    <property type="match status" value="1"/>
</dbReference>
<keyword evidence="3" id="KW-0963">Cytoplasm</keyword>
<dbReference type="PANTHER" id="PTHR46152:SF2">
    <property type="entry name" value="NF-KAPPA-B INHIBITOR-INTERACTING RAS-LIKE PROTEIN 2"/>
    <property type="match status" value="1"/>
</dbReference>
<dbReference type="GO" id="GO:0032484">
    <property type="term" value="P:Ral protein signal transduction"/>
    <property type="evidence" value="ECO:0007669"/>
    <property type="project" value="TreeGrafter"/>
</dbReference>
<dbReference type="Gene3D" id="3.40.50.300">
    <property type="entry name" value="P-loop containing nucleotide triphosphate hydrolases"/>
    <property type="match status" value="1"/>
</dbReference>
<dbReference type="PRINTS" id="PR00449">
    <property type="entry name" value="RASTRNSFRMNG"/>
</dbReference>
<evidence type="ECO:0000256" key="6">
    <source>
        <dbReference type="ARBA" id="ARBA00040455"/>
    </source>
</evidence>
<proteinExistence type="inferred from homology"/>
<dbReference type="InterPro" id="IPR005225">
    <property type="entry name" value="Small_GTP-bd"/>
</dbReference>
<evidence type="ECO:0000256" key="4">
    <source>
        <dbReference type="ARBA" id="ARBA00022741"/>
    </source>
</evidence>
<dbReference type="AlphaFoldDB" id="A0AA47MW12"/>
<dbReference type="NCBIfam" id="TIGR00231">
    <property type="entry name" value="small_GTP"/>
    <property type="match status" value="1"/>
</dbReference>
<reference evidence="9" key="1">
    <citation type="journal article" date="2023" name="Front. Mar. Sci.">
        <title>A new Merluccius polli reference genome to investigate the effects of global change in West African waters.</title>
        <authorList>
            <person name="Mateo J.L."/>
            <person name="Blanco-Fernandez C."/>
            <person name="Garcia-Vazquez E."/>
            <person name="Machado-Schiaffino G."/>
        </authorList>
    </citation>
    <scope>NUCLEOTIDE SEQUENCE</scope>
    <source>
        <strain evidence="9">C29</strain>
        <tissue evidence="9">Fin</tissue>
    </source>
</reference>
<comment type="subcellular location">
    <subcellularLocation>
        <location evidence="1">Cytoplasm</location>
    </subcellularLocation>
</comment>
<evidence type="ECO:0000256" key="8">
    <source>
        <dbReference type="SAM" id="MobiDB-lite"/>
    </source>
</evidence>
<protein>
    <recommendedName>
        <fullName evidence="6">NF-kappa-B inhibitor-interacting Ras-like protein 2</fullName>
    </recommendedName>
    <alternativeName>
        <fullName evidence="7">I-kappa-B-interacting Ras-like protein 2</fullName>
    </alternativeName>
</protein>
<feature type="compositionally biased region" description="Basic and acidic residues" evidence="8">
    <location>
        <begin position="13"/>
        <end position="31"/>
    </location>
</feature>
<keyword evidence="5" id="KW-0342">GTP-binding</keyword>
<evidence type="ECO:0000256" key="2">
    <source>
        <dbReference type="ARBA" id="ARBA00008094"/>
    </source>
</evidence>
<feature type="compositionally biased region" description="Basic residues" evidence="8">
    <location>
        <begin position="1"/>
        <end position="12"/>
    </location>
</feature>
<dbReference type="InterPro" id="IPR042227">
    <property type="entry name" value="KBRS"/>
</dbReference>
<feature type="region of interest" description="Disordered" evidence="8">
    <location>
        <begin position="313"/>
        <end position="335"/>
    </location>
</feature>
<sequence>MLTASRHSRATQKPHETGETPRGPREEERLPPRAARRWSVGRSVGRGREGGWGRVGEKHRAAYLSSSSSLSRSMSRSMFTSSQSTAAILPILVKGIGGRGQGDDVATPPPEDCRHPTSSVNRKRRVVRCSSSEVGLRGPGEPIMGKSCKVVVCGLAAVGKTAVLEQLLYANHVAGSEPMETLEDIYIGSIETDRGTREQVRFYDTRGLRDGMEFPRHYYSFAEGFVLVYSIDSKESFKRMEALKKDIDRQRDKKEVTIVVLGNKLDRDGERKVEHNMAQNWAKAERVRLWEVSVVDRHSLIEPFVYLASKMTQPQSKSTFPLSRNKNKSSGSVDS</sequence>
<gene>
    <name evidence="9" type="primary">nkiras2</name>
    <name evidence="9" type="ORF">N1851_013491</name>
</gene>
<name>A0AA47MW12_MERPO</name>
<dbReference type="Pfam" id="PF00071">
    <property type="entry name" value="Ras"/>
    <property type="match status" value="1"/>
</dbReference>
<dbReference type="GO" id="GO:0005525">
    <property type="term" value="F:GTP binding"/>
    <property type="evidence" value="ECO:0007669"/>
    <property type="project" value="UniProtKB-KW"/>
</dbReference>
<evidence type="ECO:0000256" key="3">
    <source>
        <dbReference type="ARBA" id="ARBA00022490"/>
    </source>
</evidence>
<accession>A0AA47MW12</accession>
<dbReference type="InterPro" id="IPR001806">
    <property type="entry name" value="Small_GTPase"/>
</dbReference>
<dbReference type="EMBL" id="JAOPHQ010002343">
    <property type="protein sequence ID" value="KAK0147161.1"/>
    <property type="molecule type" value="Genomic_DNA"/>
</dbReference>
<dbReference type="SMART" id="SM00175">
    <property type="entry name" value="RAB"/>
    <property type="match status" value="1"/>
</dbReference>
<dbReference type="Proteomes" id="UP001174136">
    <property type="component" value="Unassembled WGS sequence"/>
</dbReference>
<evidence type="ECO:0000313" key="10">
    <source>
        <dbReference type="Proteomes" id="UP001174136"/>
    </source>
</evidence>
<dbReference type="GO" id="GO:0032794">
    <property type="term" value="F:GTPase activating protein binding"/>
    <property type="evidence" value="ECO:0007669"/>
    <property type="project" value="TreeGrafter"/>
</dbReference>
<dbReference type="GO" id="GO:0043124">
    <property type="term" value="P:negative regulation of canonical NF-kappaB signal transduction"/>
    <property type="evidence" value="ECO:0007669"/>
    <property type="project" value="InterPro"/>
</dbReference>
<evidence type="ECO:0000256" key="7">
    <source>
        <dbReference type="ARBA" id="ARBA00041822"/>
    </source>
</evidence>
<dbReference type="SMART" id="SM00173">
    <property type="entry name" value="RAS"/>
    <property type="match status" value="1"/>
</dbReference>
<dbReference type="PROSITE" id="PS51419">
    <property type="entry name" value="RAB"/>
    <property type="match status" value="1"/>
</dbReference>
<dbReference type="GO" id="GO:0005737">
    <property type="term" value="C:cytoplasm"/>
    <property type="evidence" value="ECO:0007669"/>
    <property type="project" value="UniProtKB-SubCell"/>
</dbReference>
<evidence type="ECO:0000313" key="9">
    <source>
        <dbReference type="EMBL" id="KAK0147161.1"/>
    </source>
</evidence>
<evidence type="ECO:0000256" key="5">
    <source>
        <dbReference type="ARBA" id="ARBA00023134"/>
    </source>
</evidence>
<feature type="region of interest" description="Disordered" evidence="8">
    <location>
        <begin position="1"/>
        <end position="53"/>
    </location>
</feature>
<dbReference type="PANTHER" id="PTHR46152">
    <property type="entry name" value="NF-KAPPA-B INHIBITOR-INTERACTING RAS-LIKE PROTEIN"/>
    <property type="match status" value="1"/>
</dbReference>
<feature type="region of interest" description="Disordered" evidence="8">
    <location>
        <begin position="99"/>
        <end position="119"/>
    </location>
</feature>
<dbReference type="SUPFAM" id="SSF52540">
    <property type="entry name" value="P-loop containing nucleoside triphosphate hydrolases"/>
    <property type="match status" value="1"/>
</dbReference>
<keyword evidence="10" id="KW-1185">Reference proteome</keyword>
<comment type="caution">
    <text evidence="9">The sequence shown here is derived from an EMBL/GenBank/DDBJ whole genome shotgun (WGS) entry which is preliminary data.</text>
</comment>
<organism evidence="9 10">
    <name type="scientific">Merluccius polli</name>
    <name type="common">Benguela hake</name>
    <name type="synonym">Merluccius cadenati</name>
    <dbReference type="NCBI Taxonomy" id="89951"/>
    <lineage>
        <taxon>Eukaryota</taxon>
        <taxon>Metazoa</taxon>
        <taxon>Chordata</taxon>
        <taxon>Craniata</taxon>
        <taxon>Vertebrata</taxon>
        <taxon>Euteleostomi</taxon>
        <taxon>Actinopterygii</taxon>
        <taxon>Neopterygii</taxon>
        <taxon>Teleostei</taxon>
        <taxon>Neoteleostei</taxon>
        <taxon>Acanthomorphata</taxon>
        <taxon>Zeiogadaria</taxon>
        <taxon>Gadariae</taxon>
        <taxon>Gadiformes</taxon>
        <taxon>Gadoidei</taxon>
        <taxon>Merlucciidae</taxon>
        <taxon>Merluccius</taxon>
    </lineage>
</organism>
<comment type="similarity">
    <text evidence="2">Belongs to the small GTPase superfamily. Ras family. KappaB-Ras subfamily.</text>
</comment>